<feature type="region of interest" description="Disordered" evidence="1">
    <location>
        <begin position="1"/>
        <end position="44"/>
    </location>
</feature>
<evidence type="ECO:0000256" key="1">
    <source>
        <dbReference type="SAM" id="MobiDB-lite"/>
    </source>
</evidence>
<evidence type="ECO:0000313" key="4">
    <source>
        <dbReference type="Proteomes" id="UP000471521"/>
    </source>
</evidence>
<dbReference type="OrthoDB" id="50259at2157"/>
<dbReference type="AlphaFoldDB" id="A0A6B0SIU9"/>
<accession>A0A6B0SIU9</accession>
<keyword evidence="4" id="KW-1185">Reference proteome</keyword>
<feature type="domain" description="DUF7122" evidence="2">
    <location>
        <begin position="23"/>
        <end position="96"/>
    </location>
</feature>
<dbReference type="Pfam" id="PF23437">
    <property type="entry name" value="DUF7122"/>
    <property type="match status" value="1"/>
</dbReference>
<feature type="compositionally biased region" description="Basic and acidic residues" evidence="1">
    <location>
        <begin position="32"/>
        <end position="44"/>
    </location>
</feature>
<sequence length="188" mass="21381">MTDDDSGSSESDDRGDSGIDYFRRNRSGQFDRLPETEGDRMVEGRPSREAVVDWWVDRFAVPEDTFADYTLWEKGKGKVWALPYDLEGPVPVEALGLKLLRTRQEHWKPTTDAVQRFGRAAEQNVVVLEEDRARRFLAGDDQELDWDGDWGYLVVAHELAGGVEPIGVGLYTYGELTSMVPKGRRRDL</sequence>
<dbReference type="InterPro" id="IPR055546">
    <property type="entry name" value="DUF7122"/>
</dbReference>
<name>A0A6B0SIU9_9EURY</name>
<comment type="caution">
    <text evidence="3">The sequence shown here is derived from an EMBL/GenBank/DDBJ whole genome shotgun (WGS) entry which is preliminary data.</text>
</comment>
<protein>
    <recommendedName>
        <fullName evidence="2">DUF7122 domain-containing protein</fullName>
    </recommendedName>
</protein>
<proteinExistence type="predicted"/>
<organism evidence="3 4">
    <name type="scientific">Halobacterium bonnevillei</name>
    <dbReference type="NCBI Taxonomy" id="2692200"/>
    <lineage>
        <taxon>Archaea</taxon>
        <taxon>Methanobacteriati</taxon>
        <taxon>Methanobacteriota</taxon>
        <taxon>Stenosarchaea group</taxon>
        <taxon>Halobacteria</taxon>
        <taxon>Halobacteriales</taxon>
        <taxon>Halobacteriaceae</taxon>
        <taxon>Halobacterium</taxon>
    </lineage>
</organism>
<evidence type="ECO:0000259" key="2">
    <source>
        <dbReference type="Pfam" id="PF23437"/>
    </source>
</evidence>
<dbReference type="Proteomes" id="UP000471521">
    <property type="component" value="Unassembled WGS sequence"/>
</dbReference>
<dbReference type="RefSeq" id="WP_159526576.1">
    <property type="nucleotide sequence ID" value="NZ_WUUU01000081.1"/>
</dbReference>
<feature type="compositionally biased region" description="Basic and acidic residues" evidence="1">
    <location>
        <begin position="11"/>
        <end position="23"/>
    </location>
</feature>
<dbReference type="Gene3D" id="3.10.450.720">
    <property type="match status" value="1"/>
</dbReference>
<gene>
    <name evidence="3" type="ORF">GRX66_10835</name>
</gene>
<dbReference type="EMBL" id="WUUU01000081">
    <property type="protein sequence ID" value="MXR21077.1"/>
    <property type="molecule type" value="Genomic_DNA"/>
</dbReference>
<reference evidence="3 4" key="1">
    <citation type="submission" date="2019-12" db="EMBL/GenBank/DDBJ databases">
        <title>Isolation and characterization of three novel carbon monoxide-oxidizing members of Halobacteria from salione crusts and soils.</title>
        <authorList>
            <person name="Myers M.R."/>
            <person name="King G.M."/>
        </authorList>
    </citation>
    <scope>NUCLEOTIDE SEQUENCE [LARGE SCALE GENOMIC DNA]</scope>
    <source>
        <strain evidence="3 4">PCN9</strain>
    </source>
</reference>
<evidence type="ECO:0000313" key="3">
    <source>
        <dbReference type="EMBL" id="MXR21077.1"/>
    </source>
</evidence>